<sequence length="89" mass="8865">MVKAITLAVAPVITFAPVSAVAVVVAAVDAPPVAVAAVDVGASVAATESSSVVAARMFLRRPGESFVAACAPVCLFAAILDCHRRGRCG</sequence>
<name>A0ABD3PIB4_9STRA</name>
<organism evidence="2 3">
    <name type="scientific">Cyclotella cryptica</name>
    <dbReference type="NCBI Taxonomy" id="29204"/>
    <lineage>
        <taxon>Eukaryota</taxon>
        <taxon>Sar</taxon>
        <taxon>Stramenopiles</taxon>
        <taxon>Ochrophyta</taxon>
        <taxon>Bacillariophyta</taxon>
        <taxon>Coscinodiscophyceae</taxon>
        <taxon>Thalassiosirophycidae</taxon>
        <taxon>Stephanodiscales</taxon>
        <taxon>Stephanodiscaceae</taxon>
        <taxon>Cyclotella</taxon>
    </lineage>
</organism>
<evidence type="ECO:0000313" key="2">
    <source>
        <dbReference type="EMBL" id="KAL3786195.1"/>
    </source>
</evidence>
<keyword evidence="3" id="KW-1185">Reference proteome</keyword>
<accession>A0ABD3PIB4</accession>
<proteinExistence type="predicted"/>
<dbReference type="Proteomes" id="UP001516023">
    <property type="component" value="Unassembled WGS sequence"/>
</dbReference>
<keyword evidence="1" id="KW-0732">Signal</keyword>
<feature type="signal peptide" evidence="1">
    <location>
        <begin position="1"/>
        <end position="20"/>
    </location>
</feature>
<evidence type="ECO:0000313" key="3">
    <source>
        <dbReference type="Proteomes" id="UP001516023"/>
    </source>
</evidence>
<dbReference type="EMBL" id="JABMIG020000200">
    <property type="protein sequence ID" value="KAL3786195.1"/>
    <property type="molecule type" value="Genomic_DNA"/>
</dbReference>
<comment type="caution">
    <text evidence="2">The sequence shown here is derived from an EMBL/GenBank/DDBJ whole genome shotgun (WGS) entry which is preliminary data.</text>
</comment>
<gene>
    <name evidence="2" type="ORF">HJC23_001271</name>
</gene>
<protein>
    <recommendedName>
        <fullName evidence="4">Secreted peptide</fullName>
    </recommendedName>
</protein>
<reference evidence="2 3" key="1">
    <citation type="journal article" date="2020" name="G3 (Bethesda)">
        <title>Improved Reference Genome for Cyclotella cryptica CCMP332, a Model for Cell Wall Morphogenesis, Salinity Adaptation, and Lipid Production in Diatoms (Bacillariophyta).</title>
        <authorList>
            <person name="Roberts W.R."/>
            <person name="Downey K.M."/>
            <person name="Ruck E.C."/>
            <person name="Traller J.C."/>
            <person name="Alverson A.J."/>
        </authorList>
    </citation>
    <scope>NUCLEOTIDE SEQUENCE [LARGE SCALE GENOMIC DNA]</scope>
    <source>
        <strain evidence="2 3">CCMP332</strain>
    </source>
</reference>
<evidence type="ECO:0000256" key="1">
    <source>
        <dbReference type="SAM" id="SignalP"/>
    </source>
</evidence>
<feature type="chain" id="PRO_5044760697" description="Secreted peptide" evidence="1">
    <location>
        <begin position="21"/>
        <end position="89"/>
    </location>
</feature>
<dbReference type="AlphaFoldDB" id="A0ABD3PIB4"/>
<evidence type="ECO:0008006" key="4">
    <source>
        <dbReference type="Google" id="ProtNLM"/>
    </source>
</evidence>